<keyword evidence="2" id="KW-1185">Reference proteome</keyword>
<sequence>MHDAYDLQRFVEAQEPVFRQALAELEAGRKRSHWMWFVFPQIKGLGRSAMAQRYAISGLDEARAYLRHPLLGPRLELCAKTIAPQIQRSARQIFGSPDDLKLHSSMTLFAAAAPEHPLFKEVLDTFFDGEPDAMTIEKLQAFP</sequence>
<organism evidence="1 2">
    <name type="scientific">Pseudomonas cichorii</name>
    <dbReference type="NCBI Taxonomy" id="36746"/>
    <lineage>
        <taxon>Bacteria</taxon>
        <taxon>Pseudomonadati</taxon>
        <taxon>Pseudomonadota</taxon>
        <taxon>Gammaproteobacteria</taxon>
        <taxon>Pseudomonadales</taxon>
        <taxon>Pseudomonadaceae</taxon>
        <taxon>Pseudomonas</taxon>
    </lineage>
</organism>
<dbReference type="PIRSF" id="PIRSF008546">
    <property type="entry name" value="UCP008546"/>
    <property type="match status" value="1"/>
</dbReference>
<dbReference type="InterPro" id="IPR014937">
    <property type="entry name" value="DUF1810"/>
</dbReference>
<dbReference type="GeneID" id="93659004"/>
<dbReference type="Gene3D" id="1.25.40.380">
    <property type="entry name" value="Protein of unknown function DUF1810"/>
    <property type="match status" value="1"/>
</dbReference>
<proteinExistence type="predicted"/>
<evidence type="ECO:0008006" key="3">
    <source>
        <dbReference type="Google" id="ProtNLM"/>
    </source>
</evidence>
<reference evidence="1 2" key="1">
    <citation type="submission" date="2020-05" db="EMBL/GenBank/DDBJ databases">
        <title>Genetic diversity of Pseudomonas cichorii.</title>
        <authorList>
            <person name="Tani S."/>
            <person name="Yagi H."/>
            <person name="Hashimoto S."/>
            <person name="Iiyama K."/>
            <person name="Furuya N."/>
        </authorList>
    </citation>
    <scope>NUCLEOTIDE SEQUENCE [LARGE SCALE GENOMIC DNA]</scope>
    <source>
        <strain evidence="1 2">LMG 2162</strain>
    </source>
</reference>
<dbReference type="RefSeq" id="WP_025259921.1">
    <property type="nucleotide sequence ID" value="NZ_BLVX01000012.1"/>
</dbReference>
<evidence type="ECO:0000313" key="1">
    <source>
        <dbReference type="EMBL" id="GFM90262.1"/>
    </source>
</evidence>
<dbReference type="SUPFAM" id="SSF140736">
    <property type="entry name" value="Rv1873-like"/>
    <property type="match status" value="1"/>
</dbReference>
<accession>A0ABQ1DGX2</accession>
<name>A0ABQ1DGX2_PSECI</name>
<dbReference type="InterPro" id="IPR036287">
    <property type="entry name" value="Rv1873-like_sf"/>
</dbReference>
<gene>
    <name evidence="1" type="ORF">PSCICP_02340</name>
</gene>
<dbReference type="Proteomes" id="UP000614982">
    <property type="component" value="Unassembled WGS sequence"/>
</dbReference>
<evidence type="ECO:0000313" key="2">
    <source>
        <dbReference type="Proteomes" id="UP000614982"/>
    </source>
</evidence>
<dbReference type="EMBL" id="BLWA01000001">
    <property type="protein sequence ID" value="GFM90262.1"/>
    <property type="molecule type" value="Genomic_DNA"/>
</dbReference>
<protein>
    <recommendedName>
        <fullName evidence="3">Calpastatin</fullName>
    </recommendedName>
</protein>
<dbReference type="Pfam" id="PF08837">
    <property type="entry name" value="DUF1810"/>
    <property type="match status" value="1"/>
</dbReference>
<comment type="caution">
    <text evidence="1">The sequence shown here is derived from an EMBL/GenBank/DDBJ whole genome shotgun (WGS) entry which is preliminary data.</text>
</comment>